<organism evidence="2 3">
    <name type="scientific">Thiomicrorhabdus immobilis</name>
    <dbReference type="NCBI Taxonomy" id="2791037"/>
    <lineage>
        <taxon>Bacteria</taxon>
        <taxon>Pseudomonadati</taxon>
        <taxon>Pseudomonadota</taxon>
        <taxon>Gammaproteobacteria</taxon>
        <taxon>Thiotrichales</taxon>
        <taxon>Piscirickettsiaceae</taxon>
        <taxon>Thiomicrorhabdus</taxon>
    </lineage>
</organism>
<keyword evidence="3" id="KW-1185">Reference proteome</keyword>
<evidence type="ECO:0000256" key="1">
    <source>
        <dbReference type="SAM" id="Phobius"/>
    </source>
</evidence>
<dbReference type="InterPro" id="IPR012902">
    <property type="entry name" value="N_methyl_site"/>
</dbReference>
<accession>A0ABM7MBF9</accession>
<keyword evidence="1" id="KW-0812">Transmembrane</keyword>
<dbReference type="Pfam" id="PF07963">
    <property type="entry name" value="N_methyl"/>
    <property type="match status" value="1"/>
</dbReference>
<evidence type="ECO:0000313" key="3">
    <source>
        <dbReference type="Proteomes" id="UP001054820"/>
    </source>
</evidence>
<evidence type="ECO:0000313" key="2">
    <source>
        <dbReference type="EMBL" id="BCN92689.1"/>
    </source>
</evidence>
<name>A0ABM7MBF9_9GAMM</name>
<evidence type="ECO:0008006" key="4">
    <source>
        <dbReference type="Google" id="ProtNLM"/>
    </source>
</evidence>
<feature type="transmembrane region" description="Helical" evidence="1">
    <location>
        <begin position="6"/>
        <end position="28"/>
    </location>
</feature>
<proteinExistence type="predicted"/>
<reference evidence="2" key="1">
    <citation type="journal article" date="2022" name="Arch. Microbiol.">
        <title>Thiomicrorhabdus immobilis sp. nov., a mesophilic sulfur-oxidizing bacterium isolated from sediment of a brackish lake in northern Japan.</title>
        <authorList>
            <person name="Kojima H."/>
            <person name="Mochizuki J."/>
            <person name="Kanda M."/>
            <person name="Watanabe T."/>
            <person name="Fukui M."/>
        </authorList>
    </citation>
    <scope>NUCLEOTIDE SEQUENCE</scope>
    <source>
        <strain evidence="2">Am19</strain>
    </source>
</reference>
<dbReference type="InterPro" id="IPR045584">
    <property type="entry name" value="Pilin-like"/>
</dbReference>
<gene>
    <name evidence="2" type="ORF">THMIRHAM_04740</name>
</gene>
<dbReference type="RefSeq" id="WP_237262808.1">
    <property type="nucleotide sequence ID" value="NZ_AP024202.1"/>
</dbReference>
<keyword evidence="1" id="KW-0472">Membrane</keyword>
<dbReference type="Proteomes" id="UP001054820">
    <property type="component" value="Chromosome"/>
</dbReference>
<dbReference type="SUPFAM" id="SSF54523">
    <property type="entry name" value="Pili subunits"/>
    <property type="match status" value="1"/>
</dbReference>
<protein>
    <recommendedName>
        <fullName evidence="4">Prepilin-type N-terminal cleavage/methylation domain-containing protein</fullName>
    </recommendedName>
</protein>
<dbReference type="EMBL" id="AP024202">
    <property type="protein sequence ID" value="BCN92689.1"/>
    <property type="molecule type" value="Genomic_DNA"/>
</dbReference>
<keyword evidence="1" id="KW-1133">Transmembrane helix</keyword>
<sequence>MNQKQFGFTLVELSVILVVIALLIAGVLKAQAMIENAQIRADIKKLKEFKMISLLYKDKLSKLPGEDASHPGRLKTVFSSDSAPSEGYFYDVYQAGLSKRMNPLPAIGSAFKATWGGSSGTNYGLIAGENQLCITDIDVDLAKSIERQLDEGSRTSGEVEYTLNGSQLCMKL</sequence>